<sequence>MSNIKQPAKSQKTTFMKTGKHFLKGKLICFRNLTSNGHLLASSFHLPTAIFRHPVLSFQHPASSFQIIITILFLNICVFGHSQSLREYINIAEANNPEIQAFELRYSIAEEKVNEANWIPNTEVSAGYFVSEPETRVGAQRARIGVKQMLPWFGTITARENFATAMADAEYVDITIAKRKLALSVAQSYYRLYAIRAKQAVLDENIQLLETYEQLALTSVEVGKASAVDVLRLQIRQNELQQQKKVLEEEFRAEQTAFNNLLNRDAMMTVDVVPEMEIPREDPFYTNDALSLNPELLKYDKLYESVAQSELLNQRESLPMIGFGVDYLPVTERSDVNFSDNGKDVLMPMVSVSIPIFNNRYKSISKQNKLRQQEIETQREQRLNVLESAFAKAKSQRNQARIAYNTQLRNLKQAQDAEEILVKNYETGTIDFNDVLDIQELQLKFQINQIESVQRYYVQSAIINYLIN</sequence>
<dbReference type="SUPFAM" id="SSF56954">
    <property type="entry name" value="Outer membrane efflux proteins (OEP)"/>
    <property type="match status" value="1"/>
</dbReference>
<evidence type="ECO:0000256" key="1">
    <source>
        <dbReference type="ARBA" id="ARBA00004442"/>
    </source>
</evidence>
<evidence type="ECO:0000256" key="5">
    <source>
        <dbReference type="ARBA" id="ARBA00022692"/>
    </source>
</evidence>
<comment type="similarity">
    <text evidence="2">Belongs to the outer membrane factor (OMF) (TC 1.B.17) family.</text>
</comment>
<evidence type="ECO:0000256" key="3">
    <source>
        <dbReference type="ARBA" id="ARBA00022448"/>
    </source>
</evidence>
<name>A0A370QGF2_9FLAO</name>
<dbReference type="EMBL" id="QRAO01000002">
    <property type="protein sequence ID" value="RDK87369.1"/>
    <property type="molecule type" value="Genomic_DNA"/>
</dbReference>
<gene>
    <name evidence="9" type="ORF">C8D94_102556</name>
</gene>
<dbReference type="GO" id="GO:0015562">
    <property type="term" value="F:efflux transmembrane transporter activity"/>
    <property type="evidence" value="ECO:0007669"/>
    <property type="project" value="InterPro"/>
</dbReference>
<comment type="caution">
    <text evidence="9">The sequence shown here is derived from an EMBL/GenBank/DDBJ whole genome shotgun (WGS) entry which is preliminary data.</text>
</comment>
<keyword evidence="8" id="KW-0175">Coiled coil</keyword>
<evidence type="ECO:0000313" key="10">
    <source>
        <dbReference type="Proteomes" id="UP000255317"/>
    </source>
</evidence>
<dbReference type="PANTHER" id="PTHR30026:SF20">
    <property type="entry name" value="OUTER MEMBRANE PROTEIN TOLC"/>
    <property type="match status" value="1"/>
</dbReference>
<evidence type="ECO:0000313" key="9">
    <source>
        <dbReference type="EMBL" id="RDK87369.1"/>
    </source>
</evidence>
<keyword evidence="5" id="KW-0812">Transmembrane</keyword>
<dbReference type="GO" id="GO:1990281">
    <property type="term" value="C:efflux pump complex"/>
    <property type="evidence" value="ECO:0007669"/>
    <property type="project" value="TreeGrafter"/>
</dbReference>
<keyword evidence="3" id="KW-0813">Transport</keyword>
<evidence type="ECO:0000256" key="2">
    <source>
        <dbReference type="ARBA" id="ARBA00007613"/>
    </source>
</evidence>
<dbReference type="Proteomes" id="UP000255317">
    <property type="component" value="Unassembled WGS sequence"/>
</dbReference>
<reference evidence="9 10" key="1">
    <citation type="submission" date="2018-07" db="EMBL/GenBank/DDBJ databases">
        <title>Genomic Encyclopedia of Type Strains, Phase IV (KMG-IV): sequencing the most valuable type-strain genomes for metagenomic binning, comparative biology and taxonomic classification.</title>
        <authorList>
            <person name="Goeker M."/>
        </authorList>
    </citation>
    <scope>NUCLEOTIDE SEQUENCE [LARGE SCALE GENOMIC DNA]</scope>
    <source>
        <strain evidence="9 10">DSM 101478</strain>
    </source>
</reference>
<feature type="coiled-coil region" evidence="8">
    <location>
        <begin position="230"/>
        <end position="257"/>
    </location>
</feature>
<organism evidence="9 10">
    <name type="scientific">Marinirhabdus gelatinilytica</name>
    <dbReference type="NCBI Taxonomy" id="1703343"/>
    <lineage>
        <taxon>Bacteria</taxon>
        <taxon>Pseudomonadati</taxon>
        <taxon>Bacteroidota</taxon>
        <taxon>Flavobacteriia</taxon>
        <taxon>Flavobacteriales</taxon>
        <taxon>Flavobacteriaceae</taxon>
    </lineage>
</organism>
<dbReference type="GO" id="GO:0009279">
    <property type="term" value="C:cell outer membrane"/>
    <property type="evidence" value="ECO:0007669"/>
    <property type="project" value="UniProtKB-SubCell"/>
</dbReference>
<evidence type="ECO:0000256" key="4">
    <source>
        <dbReference type="ARBA" id="ARBA00022452"/>
    </source>
</evidence>
<keyword evidence="10" id="KW-1185">Reference proteome</keyword>
<dbReference type="AlphaFoldDB" id="A0A370QGF2"/>
<dbReference type="GO" id="GO:0015288">
    <property type="term" value="F:porin activity"/>
    <property type="evidence" value="ECO:0007669"/>
    <property type="project" value="TreeGrafter"/>
</dbReference>
<dbReference type="Pfam" id="PF02321">
    <property type="entry name" value="OEP"/>
    <property type="match status" value="1"/>
</dbReference>
<accession>A0A370QGF2</accession>
<dbReference type="InterPro" id="IPR003423">
    <property type="entry name" value="OMP_efflux"/>
</dbReference>
<evidence type="ECO:0000256" key="6">
    <source>
        <dbReference type="ARBA" id="ARBA00023136"/>
    </source>
</evidence>
<dbReference type="PANTHER" id="PTHR30026">
    <property type="entry name" value="OUTER MEMBRANE PROTEIN TOLC"/>
    <property type="match status" value="1"/>
</dbReference>
<dbReference type="Gene3D" id="1.20.1600.10">
    <property type="entry name" value="Outer membrane efflux proteins (OEP)"/>
    <property type="match status" value="1"/>
</dbReference>
<protein>
    <submittedName>
        <fullName evidence="9">Outer membrane protein TolC</fullName>
    </submittedName>
</protein>
<comment type="subcellular location">
    <subcellularLocation>
        <location evidence="1">Cell outer membrane</location>
    </subcellularLocation>
</comment>
<evidence type="ECO:0000256" key="7">
    <source>
        <dbReference type="ARBA" id="ARBA00023237"/>
    </source>
</evidence>
<keyword evidence="7" id="KW-0998">Cell outer membrane</keyword>
<keyword evidence="6" id="KW-0472">Membrane</keyword>
<keyword evidence="4" id="KW-1134">Transmembrane beta strand</keyword>
<proteinExistence type="inferred from homology"/>
<evidence type="ECO:0000256" key="8">
    <source>
        <dbReference type="SAM" id="Coils"/>
    </source>
</evidence>
<dbReference type="InterPro" id="IPR051906">
    <property type="entry name" value="TolC-like"/>
</dbReference>